<proteinExistence type="predicted"/>
<evidence type="ECO:0000313" key="2">
    <source>
        <dbReference type="EMBL" id="KAK3334394.1"/>
    </source>
</evidence>
<gene>
    <name evidence="2" type="ORF">B0H65DRAFT_437270</name>
</gene>
<dbReference type="AlphaFoldDB" id="A0AAE0J035"/>
<sequence length="219" mass="24130">MPPLRPPKLNDEQLLTAIALAPEDTVRAVLRALTGDDAFKSRIAALMAKLPLGLATTAAGSSGKSDDPSKKRKAPPTHICVQCDELFEEGDTSKTCKYHPYYSAPAWVDWPYPDGIHDSEHMRKAYPNGFTFPCCEALGTEANEGCKLGKHRAADGKRSKYPGSDGETASEDEETEEEFDESEEDWDDDEDVDEDEEDDQDDQDGAGQDKVKKDGDQEE</sequence>
<evidence type="ECO:0000256" key="1">
    <source>
        <dbReference type="SAM" id="MobiDB-lite"/>
    </source>
</evidence>
<dbReference type="GeneID" id="87862450"/>
<dbReference type="EMBL" id="JAUEPP010000011">
    <property type="protein sequence ID" value="KAK3334394.1"/>
    <property type="molecule type" value="Genomic_DNA"/>
</dbReference>
<name>A0AAE0J035_9PEZI</name>
<dbReference type="PANTHER" id="PTHR38167">
    <property type="entry name" value="C2H2-TYPE DOMAIN-CONTAINING PROTEIN"/>
    <property type="match status" value="1"/>
</dbReference>
<dbReference type="Proteomes" id="UP001278500">
    <property type="component" value="Unassembled WGS sequence"/>
</dbReference>
<evidence type="ECO:0000313" key="3">
    <source>
        <dbReference type="Proteomes" id="UP001278500"/>
    </source>
</evidence>
<keyword evidence="3" id="KW-1185">Reference proteome</keyword>
<comment type="caution">
    <text evidence="2">The sequence shown here is derived from an EMBL/GenBank/DDBJ whole genome shotgun (WGS) entry which is preliminary data.</text>
</comment>
<evidence type="ECO:0008006" key="4">
    <source>
        <dbReference type="Google" id="ProtNLM"/>
    </source>
</evidence>
<dbReference type="RefSeq" id="XP_062676560.1">
    <property type="nucleotide sequence ID" value="XM_062825296.1"/>
</dbReference>
<reference evidence="2" key="1">
    <citation type="journal article" date="2023" name="Mol. Phylogenet. Evol.">
        <title>Genome-scale phylogeny and comparative genomics of the fungal order Sordariales.</title>
        <authorList>
            <person name="Hensen N."/>
            <person name="Bonometti L."/>
            <person name="Westerberg I."/>
            <person name="Brannstrom I.O."/>
            <person name="Guillou S."/>
            <person name="Cros-Aarteil S."/>
            <person name="Calhoun S."/>
            <person name="Haridas S."/>
            <person name="Kuo A."/>
            <person name="Mondo S."/>
            <person name="Pangilinan J."/>
            <person name="Riley R."/>
            <person name="LaButti K."/>
            <person name="Andreopoulos B."/>
            <person name="Lipzen A."/>
            <person name="Chen C."/>
            <person name="Yan M."/>
            <person name="Daum C."/>
            <person name="Ng V."/>
            <person name="Clum A."/>
            <person name="Steindorff A."/>
            <person name="Ohm R.A."/>
            <person name="Martin F."/>
            <person name="Silar P."/>
            <person name="Natvig D.O."/>
            <person name="Lalanne C."/>
            <person name="Gautier V."/>
            <person name="Ament-Velasquez S.L."/>
            <person name="Kruys A."/>
            <person name="Hutchinson M.I."/>
            <person name="Powell A.J."/>
            <person name="Barry K."/>
            <person name="Miller A.N."/>
            <person name="Grigoriev I.V."/>
            <person name="Debuchy R."/>
            <person name="Gladieux P."/>
            <person name="Hiltunen Thoren M."/>
            <person name="Johannesson H."/>
        </authorList>
    </citation>
    <scope>NUCLEOTIDE SEQUENCE</scope>
    <source>
        <strain evidence="2">CBS 560.94</strain>
    </source>
</reference>
<dbReference type="PANTHER" id="PTHR38167:SF1">
    <property type="entry name" value="C2H2-TYPE DOMAIN-CONTAINING PROTEIN"/>
    <property type="match status" value="1"/>
</dbReference>
<feature type="compositionally biased region" description="Basic and acidic residues" evidence="1">
    <location>
        <begin position="207"/>
        <end position="219"/>
    </location>
</feature>
<accession>A0AAE0J035</accession>
<organism evidence="2 3">
    <name type="scientific">Neurospora tetraspora</name>
    <dbReference type="NCBI Taxonomy" id="94610"/>
    <lineage>
        <taxon>Eukaryota</taxon>
        <taxon>Fungi</taxon>
        <taxon>Dikarya</taxon>
        <taxon>Ascomycota</taxon>
        <taxon>Pezizomycotina</taxon>
        <taxon>Sordariomycetes</taxon>
        <taxon>Sordariomycetidae</taxon>
        <taxon>Sordariales</taxon>
        <taxon>Sordariaceae</taxon>
        <taxon>Neurospora</taxon>
    </lineage>
</organism>
<reference evidence="2" key="2">
    <citation type="submission" date="2023-06" db="EMBL/GenBank/DDBJ databases">
        <authorList>
            <consortium name="Lawrence Berkeley National Laboratory"/>
            <person name="Haridas S."/>
            <person name="Hensen N."/>
            <person name="Bonometti L."/>
            <person name="Westerberg I."/>
            <person name="Brannstrom I.O."/>
            <person name="Guillou S."/>
            <person name="Cros-Aarteil S."/>
            <person name="Calhoun S."/>
            <person name="Kuo A."/>
            <person name="Mondo S."/>
            <person name="Pangilinan J."/>
            <person name="Riley R."/>
            <person name="Labutti K."/>
            <person name="Andreopoulos B."/>
            <person name="Lipzen A."/>
            <person name="Chen C."/>
            <person name="Yanf M."/>
            <person name="Daum C."/>
            <person name="Ng V."/>
            <person name="Clum A."/>
            <person name="Steindorff A."/>
            <person name="Ohm R."/>
            <person name="Martin F."/>
            <person name="Silar P."/>
            <person name="Natvig D."/>
            <person name="Lalanne C."/>
            <person name="Gautier V."/>
            <person name="Ament-Velasquez S.L."/>
            <person name="Kruys A."/>
            <person name="Hutchinson M.I."/>
            <person name="Powell A.J."/>
            <person name="Barry K."/>
            <person name="Miller A.N."/>
            <person name="Grigoriev I.V."/>
            <person name="Debuchy R."/>
            <person name="Gladieux P."/>
            <person name="Thoren M.H."/>
            <person name="Johannesson H."/>
        </authorList>
    </citation>
    <scope>NUCLEOTIDE SEQUENCE</scope>
    <source>
        <strain evidence="2">CBS 560.94</strain>
    </source>
</reference>
<feature type="compositionally biased region" description="Acidic residues" evidence="1">
    <location>
        <begin position="168"/>
        <end position="204"/>
    </location>
</feature>
<protein>
    <recommendedName>
        <fullName evidence="4">C2H2-type domain-containing protein</fullName>
    </recommendedName>
</protein>
<feature type="region of interest" description="Disordered" evidence="1">
    <location>
        <begin position="150"/>
        <end position="219"/>
    </location>
</feature>